<feature type="transmembrane region" description="Helical" evidence="4">
    <location>
        <begin position="41"/>
        <end position="58"/>
    </location>
</feature>
<feature type="transmembrane region" description="Helical" evidence="4">
    <location>
        <begin position="88"/>
        <end position="105"/>
    </location>
</feature>
<sequence>MLVIIAIASVIANTGWRVVMNNFAVDTVGMTGADVGLLQSVREIPGLLSFTVLFLLLITSEQQVAVLSVAALGLGVAITGYLPSIYGFYFSTTLMSVGFHYLEAVNKSLSTQLLGTENFSESMGRIRAAASFFSMVTFICIIVANYVFGVSDKAIFFASGTACFWLAFYLLTFKNASCGERQHTKLIVRREYTTYYMLTFLSGARRQIFVVFAGLLMVTKFHYTIAMMAALFMLSSLSATVALPVVGCFIDRVGEKRSLLIEYAVLMLVFLSYAFVENHYLAGGLYVVDSIIFSFAIALTTYFKKTVRSNEVASTASLSFTINHIAAVFLPFLLGVVWMSGYQWVFVTGAIIALLSFLISLTIDTRLHQRINGVTELQKEVA</sequence>
<feature type="transmembrane region" description="Helical" evidence="4">
    <location>
        <begin position="344"/>
        <end position="363"/>
    </location>
</feature>
<dbReference type="EMBL" id="LIZK01000002">
    <property type="protein sequence ID" value="KPL95684.1"/>
    <property type="molecule type" value="Genomic_DNA"/>
</dbReference>
<organism evidence="5 6">
    <name type="scientific">Vibrio splendidus</name>
    <dbReference type="NCBI Taxonomy" id="29497"/>
    <lineage>
        <taxon>Bacteria</taxon>
        <taxon>Pseudomonadati</taxon>
        <taxon>Pseudomonadota</taxon>
        <taxon>Gammaproteobacteria</taxon>
        <taxon>Vibrionales</taxon>
        <taxon>Vibrionaceae</taxon>
        <taxon>Vibrio</taxon>
    </lineage>
</organism>
<proteinExistence type="predicted"/>
<dbReference type="Proteomes" id="UP000050463">
    <property type="component" value="Unassembled WGS sequence"/>
</dbReference>
<evidence type="ECO:0000313" key="6">
    <source>
        <dbReference type="Proteomes" id="UP000050463"/>
    </source>
</evidence>
<gene>
    <name evidence="5" type="ORF">AN168_06350</name>
</gene>
<keyword evidence="3 4" id="KW-0472">Membrane</keyword>
<name>A0A837NV10_VIBSP</name>
<dbReference type="GO" id="GO:0022857">
    <property type="term" value="F:transmembrane transporter activity"/>
    <property type="evidence" value="ECO:0007669"/>
    <property type="project" value="InterPro"/>
</dbReference>
<feature type="transmembrane region" description="Helical" evidence="4">
    <location>
        <begin position="154"/>
        <end position="173"/>
    </location>
</feature>
<dbReference type="RefSeq" id="WP_054546791.1">
    <property type="nucleotide sequence ID" value="NZ_LIZK01000002.1"/>
</dbReference>
<dbReference type="Pfam" id="PF07690">
    <property type="entry name" value="MFS_1"/>
    <property type="match status" value="1"/>
</dbReference>
<dbReference type="InterPro" id="IPR011701">
    <property type="entry name" value="MFS"/>
</dbReference>
<keyword evidence="1 4" id="KW-0812">Transmembrane</keyword>
<protein>
    <submittedName>
        <fullName evidence="5">MFS transporter permease</fullName>
    </submittedName>
</protein>
<evidence type="ECO:0000313" key="5">
    <source>
        <dbReference type="EMBL" id="KPL95684.1"/>
    </source>
</evidence>
<feature type="transmembrane region" description="Helical" evidence="4">
    <location>
        <begin position="282"/>
        <end position="303"/>
    </location>
</feature>
<feature type="transmembrane region" description="Helical" evidence="4">
    <location>
        <begin position="194"/>
        <end position="217"/>
    </location>
</feature>
<evidence type="ECO:0000256" key="2">
    <source>
        <dbReference type="ARBA" id="ARBA00022989"/>
    </source>
</evidence>
<dbReference type="AlphaFoldDB" id="A0A837NV10"/>
<evidence type="ECO:0000256" key="1">
    <source>
        <dbReference type="ARBA" id="ARBA00022692"/>
    </source>
</evidence>
<feature type="transmembrane region" description="Helical" evidence="4">
    <location>
        <begin position="126"/>
        <end position="148"/>
    </location>
</feature>
<accession>A0A837NV10</accession>
<feature type="transmembrane region" description="Helical" evidence="4">
    <location>
        <begin position="223"/>
        <end position="247"/>
    </location>
</feature>
<keyword evidence="2 4" id="KW-1133">Transmembrane helix</keyword>
<evidence type="ECO:0000256" key="3">
    <source>
        <dbReference type="ARBA" id="ARBA00023136"/>
    </source>
</evidence>
<feature type="transmembrane region" description="Helical" evidence="4">
    <location>
        <begin position="259"/>
        <end position="276"/>
    </location>
</feature>
<dbReference type="SUPFAM" id="SSF103473">
    <property type="entry name" value="MFS general substrate transporter"/>
    <property type="match status" value="1"/>
</dbReference>
<dbReference type="Gene3D" id="1.20.1250.20">
    <property type="entry name" value="MFS general substrate transporter like domains"/>
    <property type="match status" value="1"/>
</dbReference>
<comment type="caution">
    <text evidence="5">The sequence shown here is derived from an EMBL/GenBank/DDBJ whole genome shotgun (WGS) entry which is preliminary data.</text>
</comment>
<evidence type="ECO:0000256" key="4">
    <source>
        <dbReference type="SAM" id="Phobius"/>
    </source>
</evidence>
<dbReference type="InterPro" id="IPR036259">
    <property type="entry name" value="MFS_trans_sf"/>
</dbReference>
<reference evidence="5 6" key="1">
    <citation type="submission" date="2015-08" db="EMBL/GenBank/DDBJ databases">
        <title>Draft Genome Sequence of Vibrio splendidus UCD-SED7.</title>
        <authorList>
            <person name="Lee R.D."/>
            <person name="Lang J.M."/>
            <person name="Coil D.A."/>
            <person name="Jospin G."/>
            <person name="Eisen J.A."/>
        </authorList>
    </citation>
    <scope>NUCLEOTIDE SEQUENCE [LARGE SCALE GENOMIC DNA]</scope>
    <source>
        <strain evidence="5 6">UCD-SED7</strain>
    </source>
</reference>
<feature type="transmembrane region" description="Helical" evidence="4">
    <location>
        <begin position="65"/>
        <end position="82"/>
    </location>
</feature>
<feature type="transmembrane region" description="Helical" evidence="4">
    <location>
        <begin position="315"/>
        <end position="338"/>
    </location>
</feature>